<reference evidence="2" key="1">
    <citation type="submission" date="2017-03" db="EMBL/GenBank/DDBJ databases">
        <title>Phytopthora megakarya and P. palmivora, two closely related causual agents of cacao black pod achieved similar genome size and gene model numbers by different mechanisms.</title>
        <authorList>
            <person name="Ali S."/>
            <person name="Shao J."/>
            <person name="Larry D.J."/>
            <person name="Kronmiller B."/>
            <person name="Shen D."/>
            <person name="Strem M.D."/>
            <person name="Melnick R.L."/>
            <person name="Guiltinan M.J."/>
            <person name="Tyler B.M."/>
            <person name="Meinhardt L.W."/>
            <person name="Bailey B.A."/>
        </authorList>
    </citation>
    <scope>NUCLEOTIDE SEQUENCE [LARGE SCALE GENOMIC DNA]</scope>
    <source>
        <strain evidence="2">zdho120</strain>
    </source>
</reference>
<evidence type="ECO:0000313" key="1">
    <source>
        <dbReference type="EMBL" id="OWZ23970.1"/>
    </source>
</evidence>
<dbReference type="STRING" id="4795.A0A225X422"/>
<dbReference type="PANTHER" id="PTHR46586:SF3">
    <property type="entry name" value="ANKYRIN REPEAT-CONTAINING PROTEIN"/>
    <property type="match status" value="1"/>
</dbReference>
<dbReference type="OrthoDB" id="151517at2759"/>
<keyword evidence="2" id="KW-1185">Reference proteome</keyword>
<dbReference type="Gene3D" id="1.25.40.20">
    <property type="entry name" value="Ankyrin repeat-containing domain"/>
    <property type="match status" value="4"/>
</dbReference>
<protein>
    <recommendedName>
        <fullName evidence="3">Serine/threonine protein kinase</fullName>
    </recommendedName>
</protein>
<dbReference type="PANTHER" id="PTHR46586">
    <property type="entry name" value="ANKYRIN REPEAT-CONTAINING PROTEIN"/>
    <property type="match status" value="1"/>
</dbReference>
<accession>A0A225X422</accession>
<dbReference type="AlphaFoldDB" id="A0A225X422"/>
<evidence type="ECO:0008006" key="3">
    <source>
        <dbReference type="Google" id="ProtNLM"/>
    </source>
</evidence>
<comment type="caution">
    <text evidence="1">The sequence shown here is derived from an EMBL/GenBank/DDBJ whole genome shotgun (WGS) entry which is preliminary data.</text>
</comment>
<evidence type="ECO:0000313" key="2">
    <source>
        <dbReference type="Proteomes" id="UP000198211"/>
    </source>
</evidence>
<dbReference type="InterPro" id="IPR052050">
    <property type="entry name" value="SecEffector_AnkRepeat"/>
</dbReference>
<dbReference type="EMBL" id="NBNE01000034">
    <property type="protein sequence ID" value="OWZ23970.1"/>
    <property type="molecule type" value="Genomic_DNA"/>
</dbReference>
<gene>
    <name evidence="1" type="ORF">PHMEG_0001055</name>
</gene>
<proteinExistence type="predicted"/>
<dbReference type="InterPro" id="IPR036770">
    <property type="entry name" value="Ankyrin_rpt-contain_sf"/>
</dbReference>
<sequence>MEVPLLQSARIATRYCLPEGIRELPHVTSQIDAYLDTFSADWTIIRAYKHTESLRCVQYVAARELPETQDPFYKRWLLNRTAELAAIHGDLPTLQWLMEIYLPVEPVDFVVETAAAFGHLDTLQWLYDHHRERVHFGGSEMCGALEHKHEITVSWLWEHAVPAPEHRSKVLRSAAKAGNLVVIKWLCEEFGLDASCVLQATINGCHWHTALWIIERFDISGVQLDLYFPTRHGELWFLVYLNTRNMKPFKKTIRVAAMFGQLEVVKWLYWDRVQLDLYFPTRHGELWLLEYLNTRNMKPFKKTIRVAAMFGQLDVVKWLYWDRVPIVDSMTEAAQNGHLNVVQWLFHTADDKFAAREISLEPVFVRAAEYGHLDVIQWLHTRWSGVCGTVVMDVAASGGHFDVVQWLHENRTEGCSEKAMNGAAANGHFDVIKYLHEHRSEGCTTRAMDGAASAGRLDIVKWLNDVWCRLDIVKWLNDHRSEGCSTAAMTFAARNGHVDIVEWLHANRKEGCTSKAMDGAARNGHLDIVKWLHKNRTEGCTSAAMDKAARHGHLRIVKWLHEHRTEGCTWRAMDKAAAYGHLNIVKWLHMNRNEGCYTADAIRNGHFDIVLFLNLHREEDFYIPTNETIRVPLELEQWLLADCGELLSSCRFEPYKMDFCL</sequence>
<name>A0A225X422_9STRA</name>
<dbReference type="Pfam" id="PF13637">
    <property type="entry name" value="Ank_4"/>
    <property type="match status" value="2"/>
</dbReference>
<organism evidence="1 2">
    <name type="scientific">Phytophthora megakarya</name>
    <dbReference type="NCBI Taxonomy" id="4795"/>
    <lineage>
        <taxon>Eukaryota</taxon>
        <taxon>Sar</taxon>
        <taxon>Stramenopiles</taxon>
        <taxon>Oomycota</taxon>
        <taxon>Peronosporomycetes</taxon>
        <taxon>Peronosporales</taxon>
        <taxon>Peronosporaceae</taxon>
        <taxon>Phytophthora</taxon>
    </lineage>
</organism>
<dbReference type="Pfam" id="PF12796">
    <property type="entry name" value="Ank_2"/>
    <property type="match status" value="1"/>
</dbReference>
<dbReference type="InterPro" id="IPR002110">
    <property type="entry name" value="Ankyrin_rpt"/>
</dbReference>
<dbReference type="Proteomes" id="UP000198211">
    <property type="component" value="Unassembled WGS sequence"/>
</dbReference>
<dbReference type="SUPFAM" id="SSF48403">
    <property type="entry name" value="Ankyrin repeat"/>
    <property type="match status" value="2"/>
</dbReference>